<evidence type="ECO:0000313" key="3">
    <source>
        <dbReference type="Proteomes" id="UP001066276"/>
    </source>
</evidence>
<dbReference type="Proteomes" id="UP001066276">
    <property type="component" value="Chromosome 7"/>
</dbReference>
<reference evidence="2" key="1">
    <citation type="journal article" date="2022" name="bioRxiv">
        <title>Sequencing and chromosome-scale assembly of the giantPleurodeles waltlgenome.</title>
        <authorList>
            <person name="Brown T."/>
            <person name="Elewa A."/>
            <person name="Iarovenko S."/>
            <person name="Subramanian E."/>
            <person name="Araus A.J."/>
            <person name="Petzold A."/>
            <person name="Susuki M."/>
            <person name="Suzuki K.-i.T."/>
            <person name="Hayashi T."/>
            <person name="Toyoda A."/>
            <person name="Oliveira C."/>
            <person name="Osipova E."/>
            <person name="Leigh N.D."/>
            <person name="Simon A."/>
            <person name="Yun M.H."/>
        </authorList>
    </citation>
    <scope>NUCLEOTIDE SEQUENCE</scope>
    <source>
        <strain evidence="2">20211129_DDA</strain>
        <tissue evidence="2">Liver</tissue>
    </source>
</reference>
<dbReference type="EMBL" id="JANPWB010000011">
    <property type="protein sequence ID" value="KAJ1130882.1"/>
    <property type="molecule type" value="Genomic_DNA"/>
</dbReference>
<keyword evidence="3" id="KW-1185">Reference proteome</keyword>
<dbReference type="AlphaFoldDB" id="A0AAV7PUB9"/>
<protein>
    <submittedName>
        <fullName evidence="2">Uncharacterized protein</fullName>
    </submittedName>
</protein>
<evidence type="ECO:0000313" key="2">
    <source>
        <dbReference type="EMBL" id="KAJ1130882.1"/>
    </source>
</evidence>
<accession>A0AAV7PUB9</accession>
<proteinExistence type="predicted"/>
<evidence type="ECO:0000256" key="1">
    <source>
        <dbReference type="SAM" id="MobiDB-lite"/>
    </source>
</evidence>
<sequence length="143" mass="15676">MHAILGCTKEDGADEERRSEEKRTRSRRPGEHEDGDQGEGGYAVADCQTEVPARDLESGTSGAGGSQRKLRSRLGKSMATSGYTIQPRGQGKEARQGGILPKEVYDLGIINENDKTIRESRSWVKGNKEELQAQTDTLKKRSG</sequence>
<feature type="compositionally biased region" description="Basic and acidic residues" evidence="1">
    <location>
        <begin position="8"/>
        <end position="32"/>
    </location>
</feature>
<organism evidence="2 3">
    <name type="scientific">Pleurodeles waltl</name>
    <name type="common">Iberian ribbed newt</name>
    <dbReference type="NCBI Taxonomy" id="8319"/>
    <lineage>
        <taxon>Eukaryota</taxon>
        <taxon>Metazoa</taxon>
        <taxon>Chordata</taxon>
        <taxon>Craniata</taxon>
        <taxon>Vertebrata</taxon>
        <taxon>Euteleostomi</taxon>
        <taxon>Amphibia</taxon>
        <taxon>Batrachia</taxon>
        <taxon>Caudata</taxon>
        <taxon>Salamandroidea</taxon>
        <taxon>Salamandridae</taxon>
        <taxon>Pleurodelinae</taxon>
        <taxon>Pleurodeles</taxon>
    </lineage>
</organism>
<gene>
    <name evidence="2" type="ORF">NDU88_009226</name>
</gene>
<feature type="region of interest" description="Disordered" evidence="1">
    <location>
        <begin position="1"/>
        <end position="97"/>
    </location>
</feature>
<comment type="caution">
    <text evidence="2">The sequence shown here is derived from an EMBL/GenBank/DDBJ whole genome shotgun (WGS) entry which is preliminary data.</text>
</comment>
<name>A0AAV7PUB9_PLEWA</name>